<feature type="domain" description="OmpA-like" evidence="5">
    <location>
        <begin position="498"/>
        <end position="613"/>
    </location>
</feature>
<organism evidence="6 7">
    <name type="scientific">Neolewinella agarilytica</name>
    <dbReference type="NCBI Taxonomy" id="478744"/>
    <lineage>
        <taxon>Bacteria</taxon>
        <taxon>Pseudomonadati</taxon>
        <taxon>Bacteroidota</taxon>
        <taxon>Saprospiria</taxon>
        <taxon>Saprospirales</taxon>
        <taxon>Lewinellaceae</taxon>
        <taxon>Neolewinella</taxon>
    </lineage>
</organism>
<accession>A0A1H9ACN1</accession>
<dbReference type="Gene3D" id="3.30.1330.60">
    <property type="entry name" value="OmpA-like domain"/>
    <property type="match status" value="1"/>
</dbReference>
<dbReference type="InterPro" id="IPR036737">
    <property type="entry name" value="OmpA-like_sf"/>
</dbReference>
<keyword evidence="3" id="KW-0998">Cell outer membrane</keyword>
<evidence type="ECO:0000256" key="4">
    <source>
        <dbReference type="PROSITE-ProRule" id="PRU00473"/>
    </source>
</evidence>
<evidence type="ECO:0000256" key="2">
    <source>
        <dbReference type="ARBA" id="ARBA00023136"/>
    </source>
</evidence>
<dbReference type="InterPro" id="IPR011659">
    <property type="entry name" value="WD40"/>
</dbReference>
<dbReference type="InterPro" id="IPR011042">
    <property type="entry name" value="6-blade_b-propeller_TolB-like"/>
</dbReference>
<dbReference type="Pfam" id="PF00691">
    <property type="entry name" value="OmpA"/>
    <property type="match status" value="1"/>
</dbReference>
<dbReference type="InterPro" id="IPR006690">
    <property type="entry name" value="OMPA-like_CS"/>
</dbReference>
<dbReference type="Proteomes" id="UP000199021">
    <property type="component" value="Unassembled WGS sequence"/>
</dbReference>
<keyword evidence="2 4" id="KW-0472">Membrane</keyword>
<dbReference type="STRING" id="478744.SAMN05444359_10248"/>
<dbReference type="GO" id="GO:0009279">
    <property type="term" value="C:cell outer membrane"/>
    <property type="evidence" value="ECO:0007669"/>
    <property type="project" value="UniProtKB-SubCell"/>
</dbReference>
<dbReference type="PROSITE" id="PS51123">
    <property type="entry name" value="OMPA_2"/>
    <property type="match status" value="1"/>
</dbReference>
<proteinExistence type="predicted"/>
<evidence type="ECO:0000313" key="6">
    <source>
        <dbReference type="EMBL" id="SEP74419.1"/>
    </source>
</evidence>
<dbReference type="PANTHER" id="PTHR30329:SF21">
    <property type="entry name" value="LIPOPROTEIN YIAD-RELATED"/>
    <property type="match status" value="1"/>
</dbReference>
<dbReference type="PRINTS" id="PR01021">
    <property type="entry name" value="OMPADOMAIN"/>
</dbReference>
<dbReference type="InParanoid" id="A0A1H9ACN1"/>
<protein>
    <submittedName>
        <fullName evidence="6">WD40-like Beta Propeller Repeat</fullName>
    </submittedName>
</protein>
<dbReference type="InterPro" id="IPR006665">
    <property type="entry name" value="OmpA-like"/>
</dbReference>
<dbReference type="InterPro" id="IPR006664">
    <property type="entry name" value="OMP_bac"/>
</dbReference>
<dbReference type="SUPFAM" id="SSF82171">
    <property type="entry name" value="DPP6 N-terminal domain-like"/>
    <property type="match status" value="1"/>
</dbReference>
<evidence type="ECO:0000313" key="7">
    <source>
        <dbReference type="Proteomes" id="UP000199021"/>
    </source>
</evidence>
<dbReference type="AlphaFoldDB" id="A0A1H9ACN1"/>
<dbReference type="Pfam" id="PF07676">
    <property type="entry name" value="PD40"/>
    <property type="match status" value="3"/>
</dbReference>
<evidence type="ECO:0000259" key="5">
    <source>
        <dbReference type="PROSITE" id="PS51123"/>
    </source>
</evidence>
<gene>
    <name evidence="6" type="ORF">SAMN05444359_10248</name>
</gene>
<comment type="subcellular location">
    <subcellularLocation>
        <location evidence="1">Cell outer membrane</location>
    </subcellularLocation>
</comment>
<dbReference type="PROSITE" id="PS01068">
    <property type="entry name" value="OMPA_1"/>
    <property type="match status" value="1"/>
</dbReference>
<dbReference type="EMBL" id="FOFB01000002">
    <property type="protein sequence ID" value="SEP74419.1"/>
    <property type="molecule type" value="Genomic_DNA"/>
</dbReference>
<dbReference type="Gene3D" id="1.25.40.10">
    <property type="entry name" value="Tetratricopeptide repeat domain"/>
    <property type="match status" value="1"/>
</dbReference>
<dbReference type="SUPFAM" id="SSF48452">
    <property type="entry name" value="TPR-like"/>
    <property type="match status" value="1"/>
</dbReference>
<dbReference type="SUPFAM" id="SSF103088">
    <property type="entry name" value="OmpA-like"/>
    <property type="match status" value="1"/>
</dbReference>
<sequence length="613" mass="67154">MAEARSAMDAGNFTDAITLLDELIDKHPNATDLIYLRGLGQKRLTNYQAAITDFSRGYVQDQNPRAQLELGEAYALNAQFDLSVQAYEAYLSAVQDSRRPGQKEKAERLVTKAREAAAIARNPVPFSPIPLPGEVNTDEHLEYFPSLSIDGQRMIFTRRVNGENEDFYVSDRKEDGSWAKALPLEGINTGYDEGAQSITADGNYLVFTVCNRPEGAGSCDLVFSEKQEGKWTNPQFFGPAINTKAYEAQPSISPDGLLLFFTSTRAGGQGQEDLYVSGRLPEGGWSAPVNLGPDINTNGKDQYPFWSSDGKTLFFTSDGHPGMGGEDLFRTVLGGDNTWSAPTNLGYPINTPANETNLFIGLNGRTAYFSKREIDPTTGKADVDIYQFELPAEIRPAPTTYLEARVIDAISREPLVATARLRPVTGAGAEKVMATDQEGKFLSLLPSGQDYALTVEREGYLFYSDRFSLADGLLTDEPFRLTVELQPIAEVVTESDSSEEDGSTAFRNVLFETGSATLLPVSGQELDRLLAVLAEADKLRVQIAGHTDDVGSDADNLRLSEQRAMAVRQYLIDGGIDASRISTIGYGEDRPITSNDTEAGRAKNRRTTFRLLE</sequence>
<name>A0A1H9ACN1_9BACT</name>
<dbReference type="PANTHER" id="PTHR30329">
    <property type="entry name" value="STATOR ELEMENT OF FLAGELLAR MOTOR COMPLEX"/>
    <property type="match status" value="1"/>
</dbReference>
<dbReference type="CDD" id="cd07185">
    <property type="entry name" value="OmpA_C-like"/>
    <property type="match status" value="1"/>
</dbReference>
<reference evidence="7" key="1">
    <citation type="submission" date="2016-10" db="EMBL/GenBank/DDBJ databases">
        <authorList>
            <person name="Varghese N."/>
            <person name="Submissions S."/>
        </authorList>
    </citation>
    <scope>NUCLEOTIDE SEQUENCE [LARGE SCALE GENOMIC DNA]</scope>
    <source>
        <strain evidence="7">DSM 24740</strain>
    </source>
</reference>
<evidence type="ECO:0000256" key="3">
    <source>
        <dbReference type="ARBA" id="ARBA00023237"/>
    </source>
</evidence>
<dbReference type="InterPro" id="IPR050330">
    <property type="entry name" value="Bact_OuterMem_StrucFunc"/>
</dbReference>
<evidence type="ECO:0000256" key="1">
    <source>
        <dbReference type="ARBA" id="ARBA00004442"/>
    </source>
</evidence>
<dbReference type="Gene3D" id="2.120.10.30">
    <property type="entry name" value="TolB, C-terminal domain"/>
    <property type="match status" value="1"/>
</dbReference>
<dbReference type="Pfam" id="PF13432">
    <property type="entry name" value="TPR_16"/>
    <property type="match status" value="1"/>
</dbReference>
<dbReference type="InterPro" id="IPR011990">
    <property type="entry name" value="TPR-like_helical_dom_sf"/>
</dbReference>
<keyword evidence="7" id="KW-1185">Reference proteome</keyword>
<dbReference type="PRINTS" id="PR01023">
    <property type="entry name" value="NAFLGMOTY"/>
</dbReference>